<dbReference type="Proteomes" id="UP000614424">
    <property type="component" value="Unassembled WGS sequence"/>
</dbReference>
<comment type="caution">
    <text evidence="1">The sequence shown here is derived from an EMBL/GenBank/DDBJ whole genome shotgun (WGS) entry which is preliminary data.</text>
</comment>
<gene>
    <name evidence="1" type="ORF">H8E41_04530</name>
</gene>
<reference evidence="1 2" key="1">
    <citation type="submission" date="2020-08" db="EMBL/GenBank/DDBJ databases">
        <title>Bridging the membrane lipid divide: bacteria of the FCB group superphylum have the potential to synthesize archaeal ether lipids.</title>
        <authorList>
            <person name="Villanueva L."/>
            <person name="Von Meijenfeldt F.A.B."/>
            <person name="Westbye A.B."/>
            <person name="Yadav S."/>
            <person name="Hopmans E.C."/>
            <person name="Dutilh B.E."/>
            <person name="Sinninghe Damste J.S."/>
        </authorList>
    </citation>
    <scope>NUCLEOTIDE SEQUENCE [LARGE SCALE GENOMIC DNA]</scope>
    <source>
        <strain evidence="1">NIOZ-UU47</strain>
    </source>
</reference>
<evidence type="ECO:0000313" key="1">
    <source>
        <dbReference type="EMBL" id="MBC8317149.1"/>
    </source>
</evidence>
<accession>A0A8J6TBN7</accession>
<dbReference type="AlphaFoldDB" id="A0A8J6TBN7"/>
<sequence>MNQFDEGQGGQMSLTFAKSGYERGYALLATFLEIRYLIDIVVFCGDCVVPAPGASNIKHLQRFSVFFAGAFFYCQTGPPLSATESRYILLILEQIMMRFNN</sequence>
<protein>
    <submittedName>
        <fullName evidence="1">Uncharacterized protein</fullName>
    </submittedName>
</protein>
<name>A0A8J6TBN7_9BACT</name>
<dbReference type="EMBL" id="JACNJZ010000073">
    <property type="protein sequence ID" value="MBC8317149.1"/>
    <property type="molecule type" value="Genomic_DNA"/>
</dbReference>
<proteinExistence type="predicted"/>
<evidence type="ECO:0000313" key="2">
    <source>
        <dbReference type="Proteomes" id="UP000614424"/>
    </source>
</evidence>
<organism evidence="1 2">
    <name type="scientific">Candidatus Desulfobia pelagia</name>
    <dbReference type="NCBI Taxonomy" id="2841692"/>
    <lineage>
        <taxon>Bacteria</taxon>
        <taxon>Pseudomonadati</taxon>
        <taxon>Thermodesulfobacteriota</taxon>
        <taxon>Desulfobulbia</taxon>
        <taxon>Desulfobulbales</taxon>
        <taxon>Desulfobulbaceae</taxon>
        <taxon>Candidatus Desulfobia</taxon>
    </lineage>
</organism>